<proteinExistence type="predicted"/>
<evidence type="ECO:0000313" key="4">
    <source>
        <dbReference type="EMBL" id="CAE0461010.1"/>
    </source>
</evidence>
<accession>A0A7S3V6T1</accession>
<dbReference type="PROSITE" id="PS50102">
    <property type="entry name" value="RRM"/>
    <property type="match status" value="1"/>
</dbReference>
<evidence type="ECO:0000259" key="3">
    <source>
        <dbReference type="PROSITE" id="PS50102"/>
    </source>
</evidence>
<evidence type="ECO:0000256" key="1">
    <source>
        <dbReference type="PROSITE-ProRule" id="PRU00176"/>
    </source>
</evidence>
<dbReference type="SUPFAM" id="SSF82199">
    <property type="entry name" value="SET domain"/>
    <property type="match status" value="1"/>
</dbReference>
<feature type="compositionally biased region" description="Basic and acidic residues" evidence="2">
    <location>
        <begin position="1093"/>
        <end position="1108"/>
    </location>
</feature>
<dbReference type="InterPro" id="IPR035979">
    <property type="entry name" value="RBD_domain_sf"/>
</dbReference>
<dbReference type="SUPFAM" id="SSF54928">
    <property type="entry name" value="RNA-binding domain, RBD"/>
    <property type="match status" value="1"/>
</dbReference>
<feature type="region of interest" description="Disordered" evidence="2">
    <location>
        <begin position="1"/>
        <end position="21"/>
    </location>
</feature>
<feature type="compositionally biased region" description="Basic residues" evidence="2">
    <location>
        <begin position="1149"/>
        <end position="1170"/>
    </location>
</feature>
<dbReference type="Pfam" id="PF00076">
    <property type="entry name" value="RRM_1"/>
    <property type="match status" value="1"/>
</dbReference>
<feature type="domain" description="RRM" evidence="3">
    <location>
        <begin position="880"/>
        <end position="969"/>
    </location>
</feature>
<feature type="compositionally biased region" description="Basic and acidic residues" evidence="2">
    <location>
        <begin position="1181"/>
        <end position="1193"/>
    </location>
</feature>
<dbReference type="SMART" id="SM00360">
    <property type="entry name" value="RRM"/>
    <property type="match status" value="1"/>
</dbReference>
<feature type="compositionally biased region" description="Low complexity" evidence="2">
    <location>
        <begin position="1171"/>
        <end position="1180"/>
    </location>
</feature>
<dbReference type="InterPro" id="IPR050600">
    <property type="entry name" value="SETD3_SETD6_MTase"/>
</dbReference>
<feature type="compositionally biased region" description="Basic residues" evidence="2">
    <location>
        <begin position="1072"/>
        <end position="1084"/>
    </location>
</feature>
<feature type="compositionally biased region" description="Basic and acidic residues" evidence="2">
    <location>
        <begin position="1223"/>
        <end position="1236"/>
    </location>
</feature>
<dbReference type="InterPro" id="IPR046341">
    <property type="entry name" value="SET_dom_sf"/>
</dbReference>
<dbReference type="Gene3D" id="3.90.1410.10">
    <property type="entry name" value="set domain protein methyltransferase, domain 1"/>
    <property type="match status" value="1"/>
</dbReference>
<feature type="compositionally biased region" description="Basic and acidic residues" evidence="2">
    <location>
        <begin position="821"/>
        <end position="862"/>
    </location>
</feature>
<dbReference type="InterPro" id="IPR012677">
    <property type="entry name" value="Nucleotide-bd_a/b_plait_sf"/>
</dbReference>
<feature type="compositionally biased region" description="Basic residues" evidence="2">
    <location>
        <begin position="863"/>
        <end position="873"/>
    </location>
</feature>
<feature type="compositionally biased region" description="Gly residues" evidence="2">
    <location>
        <begin position="1009"/>
        <end position="1018"/>
    </location>
</feature>
<dbReference type="InterPro" id="IPR000504">
    <property type="entry name" value="RRM_dom"/>
</dbReference>
<feature type="compositionally biased region" description="Basic residues" evidence="2">
    <location>
        <begin position="1109"/>
        <end position="1123"/>
    </location>
</feature>
<feature type="region of interest" description="Disordered" evidence="2">
    <location>
        <begin position="1009"/>
        <end position="1278"/>
    </location>
</feature>
<evidence type="ECO:0000256" key="2">
    <source>
        <dbReference type="SAM" id="MobiDB-lite"/>
    </source>
</evidence>
<dbReference type="CDD" id="cd10527">
    <property type="entry name" value="SET_LSMT"/>
    <property type="match status" value="1"/>
</dbReference>
<organism evidence="4">
    <name type="scientific">Chaetoceros debilis</name>
    <dbReference type="NCBI Taxonomy" id="122233"/>
    <lineage>
        <taxon>Eukaryota</taxon>
        <taxon>Sar</taxon>
        <taxon>Stramenopiles</taxon>
        <taxon>Ochrophyta</taxon>
        <taxon>Bacillariophyta</taxon>
        <taxon>Coscinodiscophyceae</taxon>
        <taxon>Chaetocerotophycidae</taxon>
        <taxon>Chaetocerotales</taxon>
        <taxon>Chaetocerotaceae</taxon>
        <taxon>Chaetoceros</taxon>
    </lineage>
</organism>
<feature type="compositionally biased region" description="Basic residues" evidence="2">
    <location>
        <begin position="1268"/>
        <end position="1278"/>
    </location>
</feature>
<dbReference type="GO" id="GO:0016279">
    <property type="term" value="F:protein-lysine N-methyltransferase activity"/>
    <property type="evidence" value="ECO:0007669"/>
    <property type="project" value="TreeGrafter"/>
</dbReference>
<sequence>MVSSRRSAKSAAQDEESNKHMPYEEIIGEGGGHNALSQRLVSFRKWVQGAGCTVHPAVCIVNGEATDGTRNAPVLILGPPPSHAAPALSKPAASAEGRSGMIDNDEDRILYDRTIGCQIRTAREMKEGQVMMKIPRAAMVHPDLIAASDAGRAVLACCEPLEESSYGNGIKTEPGIKSEAGIKTEPGNKYNFWDAFGNTAEKEKMFVDKISSSGGTQLLVKILHERKKVESALAKAANKVKNGEAPSEPRLAKKGSITTRAALLFFLIQQRFADSSEPEVCSGLGSDIGNDSSVENGSNSVERIGLFDGTPETFAPYARTLPPSVPLPINWKRNELALLAGCIPGTAVLQEVAGQILTLSSDLISLVEAGILHRFPTLLSDGMLTWDRWMWAASVHMSRILPASCYLNKGEEKAESHVAASGEVFYSPPEVWDELGVMIPLLDMLNHESEESQIKWESPTSPIGDGDYEMDMGENDGIAKVIIQKRVKKGAQIYTKYGNDSSKDLMLKYGFAQMANDSDTLSIGWAINDCVGNIPGPSDYISLEKASEDVDGGGEAGNGDVAKSKMDTKGFVYESLETDAINHWWSDDRWSIIEGEIKSDPTFWTSMKKGKKMTGTANSDGTFDPILLTAMTVATMTSWAIQRHKENLLKATEAEGEKIQICMTKHHQQVLRSYMLFFFTRKMERLLQNLGNGLQAHFNNINLWTKSTEGFLDHNNSEETETTTEGSLKAIGWNSFFDTYAYNAAMEVEARYYSLAPDSCVLTLYDGNLRSLQASINGVISEEAFKKSIVPQLENLGFVVSDEHFDEELVEDVIVVDQVKTEGKEQNNETKNFSDAEKANGKDNQKKPENDGDKGSASGEKKERKKQRQRNRKQGGPPAIKLHIGNLSYQTVPSRLFDFFAMRYGRENVVECHIPTERETGKSRGFGFVTLTEAIALRVLGENAPHEIDGRVVKLAESNTSIQARSGSQGGQGGGAPPALPPSDRCSVCGYRPRYCTCPSPNMPGFQHGGGFPGGPGGPMNMMGPPPGRHPDEIYGPGPHGPGPGPGPYLGGMDRGHGPGRGMNPDLDGRGGRRRSRSWNRGRSRSPSPRNRRREDSRERYRDRERRGRSYSRSRSRSRSRSITHRDRDRRDRDRRDRDRDRNWDSRRSSRRSRGSSRRSSRYSRSRSRSMSRSPSYSKESSSRRERERERKSSGNSNMETTGSQSRNARSRSRSKSISGQGRDPEMEHSKREVGKSSRRARSRSKERNPRSRKRSKGSRRSKDSSKRSRSRSRSRSF</sequence>
<dbReference type="Gene3D" id="3.30.70.330">
    <property type="match status" value="1"/>
</dbReference>
<dbReference type="EMBL" id="HBIO01007757">
    <property type="protein sequence ID" value="CAE0461010.1"/>
    <property type="molecule type" value="Transcribed_RNA"/>
</dbReference>
<dbReference type="AlphaFoldDB" id="A0A7S3V6T1"/>
<reference evidence="4" key="1">
    <citation type="submission" date="2021-01" db="EMBL/GenBank/DDBJ databases">
        <authorList>
            <person name="Corre E."/>
            <person name="Pelletier E."/>
            <person name="Niang G."/>
            <person name="Scheremetjew M."/>
            <person name="Finn R."/>
            <person name="Kale V."/>
            <person name="Holt S."/>
            <person name="Cochrane G."/>
            <person name="Meng A."/>
            <person name="Brown T."/>
            <person name="Cohen L."/>
        </authorList>
    </citation>
    <scope>NUCLEOTIDE SEQUENCE</scope>
    <source>
        <strain evidence="4">MM31A-1</strain>
    </source>
</reference>
<protein>
    <recommendedName>
        <fullName evidence="3">RRM domain-containing protein</fullName>
    </recommendedName>
</protein>
<feature type="compositionally biased region" description="Basic and acidic residues" evidence="2">
    <location>
        <begin position="1124"/>
        <end position="1148"/>
    </location>
</feature>
<dbReference type="PANTHER" id="PTHR13271">
    <property type="entry name" value="UNCHARACTERIZED PUTATIVE METHYLTRANSFERASE"/>
    <property type="match status" value="1"/>
</dbReference>
<name>A0A7S3V6T1_9STRA</name>
<gene>
    <name evidence="4" type="ORF">CDEB00056_LOCUS5851</name>
</gene>
<feature type="compositionally biased region" description="Basic residues" evidence="2">
    <location>
        <begin position="1251"/>
        <end position="1260"/>
    </location>
</feature>
<feature type="region of interest" description="Disordered" evidence="2">
    <location>
        <begin position="821"/>
        <end position="882"/>
    </location>
</feature>
<dbReference type="PANTHER" id="PTHR13271:SF151">
    <property type="entry name" value="SET DOMAIN-CONTAINING PROTEIN 4"/>
    <property type="match status" value="1"/>
</dbReference>
<dbReference type="GO" id="GO:0003723">
    <property type="term" value="F:RNA binding"/>
    <property type="evidence" value="ECO:0007669"/>
    <property type="project" value="UniProtKB-UniRule"/>
</dbReference>
<keyword evidence="1" id="KW-0694">RNA-binding</keyword>